<dbReference type="OrthoDB" id="3363286at2759"/>
<evidence type="ECO:0000313" key="1">
    <source>
        <dbReference type="EMBL" id="KAF2751815.1"/>
    </source>
</evidence>
<dbReference type="AlphaFoldDB" id="A0A6A6VMP7"/>
<proteinExistence type="predicted"/>
<protein>
    <submittedName>
        <fullName evidence="1">Uncharacterized protein</fullName>
    </submittedName>
</protein>
<reference evidence="1" key="1">
    <citation type="journal article" date="2020" name="Stud. Mycol.">
        <title>101 Dothideomycetes genomes: a test case for predicting lifestyles and emergence of pathogens.</title>
        <authorList>
            <person name="Haridas S."/>
            <person name="Albert R."/>
            <person name="Binder M."/>
            <person name="Bloem J."/>
            <person name="Labutti K."/>
            <person name="Salamov A."/>
            <person name="Andreopoulos B."/>
            <person name="Baker S."/>
            <person name="Barry K."/>
            <person name="Bills G."/>
            <person name="Bluhm B."/>
            <person name="Cannon C."/>
            <person name="Castanera R."/>
            <person name="Culley D."/>
            <person name="Daum C."/>
            <person name="Ezra D."/>
            <person name="Gonzalez J."/>
            <person name="Henrissat B."/>
            <person name="Kuo A."/>
            <person name="Liang C."/>
            <person name="Lipzen A."/>
            <person name="Lutzoni F."/>
            <person name="Magnuson J."/>
            <person name="Mondo S."/>
            <person name="Nolan M."/>
            <person name="Ohm R."/>
            <person name="Pangilinan J."/>
            <person name="Park H.-J."/>
            <person name="Ramirez L."/>
            <person name="Alfaro M."/>
            <person name="Sun H."/>
            <person name="Tritt A."/>
            <person name="Yoshinaga Y."/>
            <person name="Zwiers L.-H."/>
            <person name="Turgeon B."/>
            <person name="Goodwin S."/>
            <person name="Spatafora J."/>
            <person name="Crous P."/>
            <person name="Grigoriev I."/>
        </authorList>
    </citation>
    <scope>NUCLEOTIDE SEQUENCE</scope>
    <source>
        <strain evidence="1">CBS 119925</strain>
    </source>
</reference>
<gene>
    <name evidence="1" type="ORF">M011DRAFT_434908</name>
</gene>
<accession>A0A6A6VMP7</accession>
<name>A0A6A6VMP7_9PLEO</name>
<evidence type="ECO:0000313" key="2">
    <source>
        <dbReference type="Proteomes" id="UP000799440"/>
    </source>
</evidence>
<keyword evidence="2" id="KW-1185">Reference proteome</keyword>
<sequence>MPGRTPKRPRTPGLPRQGYICIKCRLKTGPVPLRGEQLGPVEKTAHQTFRLRKDTSAKPLPLPPALDPIVQEARSRWTQPKAQPDPHKFTPFQKRLYENAYAHALASPVRQCRATQALLPSSLLLTLHARENPTTNTPWILPVSLTSTSGRLGNGLRFTNRKFIVTELGVRKRWFALADRRFAEKIGHARLAKAVWREDMPEFLLSMLQKRAIEKLTWHIRHSGQLVPCASPRTEDIDGIGDVSCVLYLGSLHTPADDIQAEVQRISIALDNRANAYVEVMKDYIDPHRGKKAAHQPPSWYRGPLVPRLKPRLFIPPLEYKTTVWQGHMVAVFALFDLLGEEKTKELLKGTRFESERCVVMKRARHNVPVESALLQLQAYLAVPGP</sequence>
<dbReference type="EMBL" id="MU006561">
    <property type="protein sequence ID" value="KAF2751815.1"/>
    <property type="molecule type" value="Genomic_DNA"/>
</dbReference>
<dbReference type="Proteomes" id="UP000799440">
    <property type="component" value="Unassembled WGS sequence"/>
</dbReference>
<organism evidence="1 2">
    <name type="scientific">Sporormia fimetaria CBS 119925</name>
    <dbReference type="NCBI Taxonomy" id="1340428"/>
    <lineage>
        <taxon>Eukaryota</taxon>
        <taxon>Fungi</taxon>
        <taxon>Dikarya</taxon>
        <taxon>Ascomycota</taxon>
        <taxon>Pezizomycotina</taxon>
        <taxon>Dothideomycetes</taxon>
        <taxon>Pleosporomycetidae</taxon>
        <taxon>Pleosporales</taxon>
        <taxon>Sporormiaceae</taxon>
        <taxon>Sporormia</taxon>
    </lineage>
</organism>